<evidence type="ECO:0000313" key="10">
    <source>
        <dbReference type="EMBL" id="KAK4473896.1"/>
    </source>
</evidence>
<keyword evidence="5 8" id="KW-0378">Hydrolase</keyword>
<feature type="binding site" evidence="8">
    <location>
        <begin position="25"/>
        <end position="32"/>
    </location>
    <ligand>
        <name>ATP</name>
        <dbReference type="ChEBI" id="CHEBI:30616"/>
    </ligand>
</feature>
<comment type="subcellular location">
    <subcellularLocation>
        <location evidence="8">Cytoplasm</location>
    </subcellularLocation>
    <subcellularLocation>
        <location evidence="8">Endoplasmic reticulum</location>
    </subcellularLocation>
</comment>
<evidence type="ECO:0000256" key="8">
    <source>
        <dbReference type="HAMAP-Rule" id="MF_03112"/>
    </source>
</evidence>
<gene>
    <name evidence="10" type="ORF">MN116_003222</name>
</gene>
<keyword evidence="8" id="KW-0862">Zinc</keyword>
<evidence type="ECO:0000256" key="7">
    <source>
        <dbReference type="ARBA" id="ARBA00022840"/>
    </source>
</evidence>
<dbReference type="EMBL" id="JALJAT010000002">
    <property type="protein sequence ID" value="KAK4473896.1"/>
    <property type="molecule type" value="Genomic_DNA"/>
</dbReference>
<evidence type="ECO:0000256" key="6">
    <source>
        <dbReference type="ARBA" id="ARBA00022824"/>
    </source>
</evidence>
<feature type="domain" description="ArsA/GET3 Anion-transporting ATPase-like" evidence="9">
    <location>
        <begin position="18"/>
        <end position="330"/>
    </location>
</feature>
<sequence>MVTPEPTIQNILDSDTLRWIFVGGKGGVGKTTCSCSIAIQMAKVRERVLILSTDPAHNLSDVFDQKFSKTPTKVKGFDNLFAMEIDANLNLKELEDLFGSEEAAVSDDIRKTMGHLVTSFPGVDEYMSYAEMFRLVRSMDYSVVIFDTAPTGHALRLLTFPEAMEESLRNIVSMKNQLAPILNQLMSLIGMNSTHGGDLTSAIETRFPVVKEITKQFKDSSQTTFVCVCIPEFLSMYETERLVQELAAHDIDVHNVIVNQLLFPNLLSSEDCSNEPPTSCRMCLSRHRIQSKYLEQILELYEDMHVIQLPQLENEVRGIKSVKDFSELLLNPYRRK</sequence>
<evidence type="ECO:0000256" key="5">
    <source>
        <dbReference type="ARBA" id="ARBA00022801"/>
    </source>
</evidence>
<dbReference type="Gene3D" id="3.40.50.300">
    <property type="entry name" value="P-loop containing nucleotide triphosphate hydrolases"/>
    <property type="match status" value="1"/>
</dbReference>
<feature type="binding site" evidence="8">
    <location>
        <position position="283"/>
    </location>
    <ligand>
        <name>Zn(2+)</name>
        <dbReference type="ChEBI" id="CHEBI:29105"/>
        <note>ligand shared between dimeric partners</note>
    </ligand>
</feature>
<dbReference type="GO" id="GO:0071816">
    <property type="term" value="P:tail-anchored membrane protein insertion into ER membrane"/>
    <property type="evidence" value="ECO:0007669"/>
    <property type="project" value="TreeGrafter"/>
</dbReference>
<name>A0AAE1ZH44_SCHME</name>
<keyword evidence="6 8" id="KW-0256">Endoplasmic reticulum</keyword>
<dbReference type="GO" id="GO:0016887">
    <property type="term" value="F:ATP hydrolysis activity"/>
    <property type="evidence" value="ECO:0007669"/>
    <property type="project" value="InterPro"/>
</dbReference>
<feature type="binding site" evidence="8">
    <location>
        <position position="280"/>
    </location>
    <ligand>
        <name>Zn(2+)</name>
        <dbReference type="ChEBI" id="CHEBI:29105"/>
        <note>ligand shared between dimeric partners</note>
    </ligand>
</feature>
<feature type="binding site" evidence="8">
    <location>
        <position position="259"/>
    </location>
    <ligand>
        <name>ATP</name>
        <dbReference type="ChEBI" id="CHEBI:30616"/>
    </ligand>
</feature>
<dbReference type="InterPro" id="IPR027542">
    <property type="entry name" value="ATPase_ArsA/GET3_euk"/>
</dbReference>
<dbReference type="PANTHER" id="PTHR10803">
    <property type="entry name" value="ARSENICAL PUMP-DRIVING ATPASE ARSENITE-TRANSLOCATING ATPASE"/>
    <property type="match status" value="1"/>
</dbReference>
<keyword evidence="2 8" id="KW-0813">Transport</keyword>
<evidence type="ECO:0000256" key="3">
    <source>
        <dbReference type="ARBA" id="ARBA00022490"/>
    </source>
</evidence>
<dbReference type="HAMAP" id="MF_03112">
    <property type="entry name" value="Asna1_Get3"/>
    <property type="match status" value="1"/>
</dbReference>
<keyword evidence="11" id="KW-1185">Reference proteome</keyword>
<dbReference type="GO" id="GO:0005524">
    <property type="term" value="F:ATP binding"/>
    <property type="evidence" value="ECO:0007669"/>
    <property type="project" value="UniProtKB-UniRule"/>
</dbReference>
<proteinExistence type="inferred from homology"/>
<reference evidence="10" key="2">
    <citation type="journal article" date="2023" name="Infect Dis Poverty">
        <title>Chromosome-scale genome of the human blood fluke Schistosoma mekongi and its implications for public health.</title>
        <authorList>
            <person name="Zhou M."/>
            <person name="Xu L."/>
            <person name="Xu D."/>
            <person name="Chen W."/>
            <person name="Khan J."/>
            <person name="Hu Y."/>
            <person name="Huang H."/>
            <person name="Wei H."/>
            <person name="Zhang Y."/>
            <person name="Chusongsang P."/>
            <person name="Tanasarnprasert K."/>
            <person name="Hu X."/>
            <person name="Limpanont Y."/>
            <person name="Lv Z."/>
        </authorList>
    </citation>
    <scope>NUCLEOTIDE SEQUENCE</scope>
    <source>
        <strain evidence="10">LV_2022a</strain>
    </source>
</reference>
<comment type="function">
    <text evidence="8">ATPase required for the post-translational delivery of tail-anchored (TA) proteins to the endoplasmic reticulum. Recognizes and selectively binds the transmembrane domain of TA proteins in the cytosol. This complex then targets to the endoplasmic reticulum by membrane-bound receptors, where the tail-anchored protein is released for insertion. This process is regulated by ATP binding and hydrolysis. ATP binding drives the homodimer towards the closed dimer state, facilitating recognition of newly synthesized TA membrane proteins. ATP hydrolysis is required for insertion. Subsequently, the homodimer reverts towards the open dimer state, lowering its affinity for the membrane-bound receptor, and returning it to the cytosol to initiate a new round of targeting.</text>
</comment>
<comment type="caution">
    <text evidence="10">The sequence shown here is derived from an EMBL/GenBank/DDBJ whole genome shotgun (WGS) entry which is preliminary data.</text>
</comment>
<feature type="binding site" evidence="8">
    <location>
        <position position="232"/>
    </location>
    <ligand>
        <name>ATP</name>
        <dbReference type="ChEBI" id="CHEBI:30616"/>
    </ligand>
</feature>
<comment type="subunit">
    <text evidence="8">Homodimer.</text>
</comment>
<evidence type="ECO:0000256" key="1">
    <source>
        <dbReference type="ARBA" id="ARBA00011040"/>
    </source>
</evidence>
<dbReference type="AlphaFoldDB" id="A0AAE1ZH44"/>
<keyword evidence="8" id="KW-0479">Metal-binding</keyword>
<dbReference type="GO" id="GO:0046872">
    <property type="term" value="F:metal ion binding"/>
    <property type="evidence" value="ECO:0007669"/>
    <property type="project" value="UniProtKB-KW"/>
</dbReference>
<dbReference type="NCBIfam" id="TIGR00345">
    <property type="entry name" value="GET3_arsA_TRC40"/>
    <property type="match status" value="1"/>
</dbReference>
<keyword evidence="3 8" id="KW-0963">Cytoplasm</keyword>
<dbReference type="Pfam" id="PF02374">
    <property type="entry name" value="ArsA_ATPase"/>
    <property type="match status" value="1"/>
</dbReference>
<evidence type="ECO:0000256" key="2">
    <source>
        <dbReference type="ARBA" id="ARBA00022448"/>
    </source>
</evidence>
<dbReference type="InterPro" id="IPR027417">
    <property type="entry name" value="P-loop_NTPase"/>
</dbReference>
<protein>
    <recommendedName>
        <fullName evidence="8">ATPase ASNA1 homolog</fullName>
        <ecNumber evidence="8">3.6.-.-</ecNumber>
    </recommendedName>
    <alternativeName>
        <fullName evidence="8">Arsenical pump-driving ATPase homolog</fullName>
    </alternativeName>
    <alternativeName>
        <fullName evidence="8">Arsenite-stimulated ATPase</fullName>
    </alternativeName>
</protein>
<keyword evidence="4 8" id="KW-0547">Nucleotide-binding</keyword>
<organism evidence="10 11">
    <name type="scientific">Schistosoma mekongi</name>
    <name type="common">Parasitic worm</name>
    <dbReference type="NCBI Taxonomy" id="38744"/>
    <lineage>
        <taxon>Eukaryota</taxon>
        <taxon>Metazoa</taxon>
        <taxon>Spiralia</taxon>
        <taxon>Lophotrochozoa</taxon>
        <taxon>Platyhelminthes</taxon>
        <taxon>Trematoda</taxon>
        <taxon>Digenea</taxon>
        <taxon>Strigeidida</taxon>
        <taxon>Schistosomatoidea</taxon>
        <taxon>Schistosomatidae</taxon>
        <taxon>Schistosoma</taxon>
    </lineage>
</organism>
<evidence type="ECO:0000313" key="11">
    <source>
        <dbReference type="Proteomes" id="UP001292079"/>
    </source>
</evidence>
<dbReference type="PANTHER" id="PTHR10803:SF3">
    <property type="entry name" value="ATPASE GET3"/>
    <property type="match status" value="1"/>
</dbReference>
<accession>A0AAE1ZH44</accession>
<feature type="active site" evidence="8">
    <location>
        <position position="54"/>
    </location>
</feature>
<evidence type="ECO:0000256" key="4">
    <source>
        <dbReference type="ARBA" id="ARBA00022741"/>
    </source>
</evidence>
<dbReference type="CDD" id="cd02035">
    <property type="entry name" value="ArsA"/>
    <property type="match status" value="1"/>
</dbReference>
<dbReference type="InterPro" id="IPR025723">
    <property type="entry name" value="ArsA/GET3_ATPase-like"/>
</dbReference>
<dbReference type="GO" id="GO:0043529">
    <property type="term" value="C:GET complex"/>
    <property type="evidence" value="ECO:0007669"/>
    <property type="project" value="TreeGrafter"/>
</dbReference>
<keyword evidence="7 8" id="KW-0067">ATP-binding</keyword>
<dbReference type="FunFam" id="3.40.50.300:FF:000235">
    <property type="entry name" value="ATPase ASNA1"/>
    <property type="match status" value="1"/>
</dbReference>
<reference evidence="10" key="1">
    <citation type="submission" date="2022-04" db="EMBL/GenBank/DDBJ databases">
        <authorList>
            <person name="Xu L."/>
            <person name="Lv Z."/>
        </authorList>
    </citation>
    <scope>NUCLEOTIDE SEQUENCE</scope>
    <source>
        <strain evidence="10">LV_2022a</strain>
    </source>
</reference>
<dbReference type="SUPFAM" id="SSF52540">
    <property type="entry name" value="P-loop containing nucleoside triphosphate hydrolases"/>
    <property type="match status" value="1"/>
</dbReference>
<comment type="similarity">
    <text evidence="1 8">Belongs to the arsA ATPase family.</text>
</comment>
<dbReference type="EC" id="3.6.-.-" evidence="8"/>
<dbReference type="InterPro" id="IPR016300">
    <property type="entry name" value="ATPase_ArsA/GET3"/>
</dbReference>
<dbReference type="Proteomes" id="UP001292079">
    <property type="component" value="Unassembled WGS sequence"/>
</dbReference>
<evidence type="ECO:0000259" key="9">
    <source>
        <dbReference type="Pfam" id="PF02374"/>
    </source>
</evidence>